<dbReference type="Gene3D" id="2.30.29.30">
    <property type="entry name" value="Pleckstrin-homology domain (PH domain)/Phosphotyrosine-binding domain (PTB)"/>
    <property type="match status" value="1"/>
</dbReference>
<feature type="region of interest" description="Disordered" evidence="1">
    <location>
        <begin position="916"/>
        <end position="1037"/>
    </location>
</feature>
<sequence length="1611" mass="183559">MEDQSRAVASDYQPHEIDNKIEINNNTMTIHAIQEALFEEDETEDGIKKPPTVQVEPRPKPSKKRANSNVVLRRKHSVPNIVIPSSFGQKINVTFRDDTKRTSSFKHYSTGYFYNDVQIPQYGANNNHADVINKNGGKKKKKRGLRRTLSMPSFQKQIVKEEEGRLCEGRKCSELLPQHRHIATKICHHSDCQALNNMNPLLLCPECDEQNHQEVDFISHLRFDLPSSTTTPINLHRKTSMKSNHSDDSGTEEDSDASYRFDKKNRSYSSARRFFNISANKNKGRLKKLQSFDQQQESPEDCFTLQLYDQDENLLAAESVSVKKGRTLKEAIGPLLENYNVNLDTHSIFLESSKTPLRLDFITAPLAGNTLHVKATKKMQVDERIVKLMQNVDEQKQPSQRQKKTIMSIMSNDDSQAQIKTASLPASNARLTKKGGSSKDLSKSLPDLLQQYSMKGFEGSSSINLSDNLDGSEASLVSNDDVEDDLEEKWTDVIDGPEDMTRSQKNQQEAIWELLSTEYKYVGKIRVILQVFRECLFSLQRDNFLREVDSERLFSNIQEIYNTNRIFWSEYLRHVVAETKRTREPIKPSQLLDSFARFEDLFDPYIKYCLEESHCVAYLKQLKETNENFNEYLLWCENQSECHRLKLADLLVKPMQRVTKYALLLKAVLQRTIDTDEILSLENMISQVDRFVSKINTTLRLRHEEQKLKTVLNRLENYCPIEATEEVDKVIQDYCNLDLHQKVPGLPEDEQRCILLDGSMKMIEKQGRLDVQVFLFTDVLLITKAKKNGEKFRIIRPPYRLNKVVTYPSSQFGSFILIYLNEYGVLVNAFTLQVQNTELTKWMQAIERAKRRYQAARSGHGSTLDFIDDDLPFSNLSVPSAYTPSMSPLPMRTMNNSISDENGLLPPIVVKDEDLPLRSSSSSNFTSSVRGREESSDPTDASVKRSLSDPKTSVHPRSRDKRMAKTTKARPYSMIQTSERDQVSSWVFNDKRNRSGSIPSDISDDSRRSSGIGDSFRSINSDTGPQIHRDGKSGNYTEMQSVQKLKKRFETGGEYHSDSSSSLASSTQNDPTKPVSRSNSNKRSNPDFTEQQHTIHEEEEQPNKTRVQLDDSESEAEIDEEEDEEIFRSEEGDTTRTLNGETVLLREIPIVIESCTQTEPCEKEPYNELYNDTTFSCDKCSSRTTKEQYSSNTDLVSTIDAETSFEMDISDKIEIGVQCGEKKTLTRSVSSQCGDFVQLTGVCEEETDTDTLRRNNKLFYTADETDGVRSHTPPTPNQTPMMDALTQSLPEYSMNNLKNESPRGILKSLSDANIPSLLRDGQAPQGDVRVIHNRSQSDEPRKGQSSGSSPKHSTVEESPGMRALMALSENLEELNQQRTSSAGSKPKISVQQQNSASPSLRKTAIVNSSPQLKPKTFESVDDEKQVILRSNSSITPSQSWSSSPKQMTKSLSEQNMYSHKRNTWHESMFQHNKNSSADRTISPVLEEDPKSSMERTFSKSTEQLNSPRKQKSFKKTLLKKFSDARLIEREQPQQHSSSDDHVTSSVSDTSMDSKQMKKQMEKEKKEEKKRLKMEKKLEKKEKKYSKRRSGSHTSLTSSITSLPTNNVTVQS</sequence>
<feature type="region of interest" description="Disordered" evidence="1">
    <location>
        <begin position="1430"/>
        <end position="1457"/>
    </location>
</feature>
<dbReference type="EnsemblMetazoa" id="CLYHEMT012985.3">
    <property type="protein sequence ID" value="CLYHEMP012985.3"/>
    <property type="gene ID" value="CLYHEMG012985"/>
</dbReference>
<feature type="compositionally biased region" description="Low complexity" evidence="1">
    <location>
        <begin position="919"/>
        <end position="928"/>
    </location>
</feature>
<feature type="compositionally biased region" description="Acidic residues" evidence="1">
    <location>
        <begin position="1110"/>
        <end position="1125"/>
    </location>
</feature>
<feature type="compositionally biased region" description="Basic and acidic residues" evidence="1">
    <location>
        <begin position="1093"/>
        <end position="1109"/>
    </location>
</feature>
<dbReference type="GO" id="GO:0043542">
    <property type="term" value="P:endothelial cell migration"/>
    <property type="evidence" value="ECO:0007669"/>
    <property type="project" value="TreeGrafter"/>
</dbReference>
<dbReference type="Gene3D" id="1.20.900.10">
    <property type="entry name" value="Dbl homology (DH) domain"/>
    <property type="match status" value="1"/>
</dbReference>
<feature type="region of interest" description="Disordered" evidence="1">
    <location>
        <begin position="1333"/>
        <end position="1358"/>
    </location>
</feature>
<feature type="compositionally biased region" description="Polar residues" evidence="1">
    <location>
        <begin position="1067"/>
        <end position="1088"/>
    </location>
</feature>
<feature type="region of interest" description="Disordered" evidence="1">
    <location>
        <begin position="1373"/>
        <end position="1409"/>
    </location>
</feature>
<feature type="compositionally biased region" description="Low complexity" evidence="1">
    <location>
        <begin position="1591"/>
        <end position="1604"/>
    </location>
</feature>
<feature type="compositionally biased region" description="Low complexity" evidence="1">
    <location>
        <begin position="1009"/>
        <end position="1019"/>
    </location>
</feature>
<feature type="region of interest" description="Disordered" evidence="1">
    <location>
        <begin position="228"/>
        <end position="260"/>
    </location>
</feature>
<feature type="compositionally biased region" description="Polar residues" evidence="1">
    <location>
        <begin position="1444"/>
        <end position="1457"/>
    </location>
</feature>
<dbReference type="GO" id="GO:0005085">
    <property type="term" value="F:guanyl-nucleotide exchange factor activity"/>
    <property type="evidence" value="ECO:0007669"/>
    <property type="project" value="InterPro"/>
</dbReference>
<feature type="compositionally biased region" description="Low complexity" evidence="1">
    <location>
        <begin position="434"/>
        <end position="443"/>
    </location>
</feature>
<dbReference type="PROSITE" id="PS50010">
    <property type="entry name" value="DH_2"/>
    <property type="match status" value="1"/>
</dbReference>
<feature type="compositionally biased region" description="Low complexity" evidence="1">
    <location>
        <begin position="1430"/>
        <end position="1443"/>
    </location>
</feature>
<dbReference type="CDD" id="cd00160">
    <property type="entry name" value="RhoGEF"/>
    <property type="match status" value="1"/>
</dbReference>
<organism evidence="3 4">
    <name type="scientific">Clytia hemisphaerica</name>
    <dbReference type="NCBI Taxonomy" id="252671"/>
    <lineage>
        <taxon>Eukaryota</taxon>
        <taxon>Metazoa</taxon>
        <taxon>Cnidaria</taxon>
        <taxon>Hydrozoa</taxon>
        <taxon>Hydroidolina</taxon>
        <taxon>Leptothecata</taxon>
        <taxon>Obeliida</taxon>
        <taxon>Clytiidae</taxon>
        <taxon>Clytia</taxon>
    </lineage>
</organism>
<feature type="compositionally biased region" description="Basic and acidic residues" evidence="1">
    <location>
        <begin position="1487"/>
        <end position="1497"/>
    </location>
</feature>
<feature type="region of interest" description="Disordered" evidence="1">
    <location>
        <begin position="422"/>
        <end position="443"/>
    </location>
</feature>
<dbReference type="InterPro" id="IPR000219">
    <property type="entry name" value="DH_dom"/>
</dbReference>
<dbReference type="InterPro" id="IPR035899">
    <property type="entry name" value="DBL_dom_sf"/>
</dbReference>
<dbReference type="SUPFAM" id="SSF54236">
    <property type="entry name" value="Ubiquitin-like"/>
    <property type="match status" value="1"/>
</dbReference>
<dbReference type="SUPFAM" id="SSF48065">
    <property type="entry name" value="DBL homology domain (DH-domain)"/>
    <property type="match status" value="1"/>
</dbReference>
<keyword evidence="4" id="KW-1185">Reference proteome</keyword>
<dbReference type="SMART" id="SM00233">
    <property type="entry name" value="PH"/>
    <property type="match status" value="1"/>
</dbReference>
<feature type="region of interest" description="Disordered" evidence="1">
    <location>
        <begin position="1470"/>
        <end position="1611"/>
    </location>
</feature>
<evidence type="ECO:0000259" key="2">
    <source>
        <dbReference type="PROSITE" id="PS50010"/>
    </source>
</evidence>
<dbReference type="Pfam" id="PF00621">
    <property type="entry name" value="RhoGEF"/>
    <property type="match status" value="1"/>
</dbReference>
<protein>
    <recommendedName>
        <fullName evidence="2">DH domain-containing protein</fullName>
    </recommendedName>
</protein>
<feature type="compositionally biased region" description="Low complexity" evidence="1">
    <location>
        <begin position="1543"/>
        <end position="1553"/>
    </location>
</feature>
<proteinExistence type="predicted"/>
<dbReference type="GeneID" id="136822145"/>
<dbReference type="InterPro" id="IPR040181">
    <property type="entry name" value="PKHG5/7"/>
</dbReference>
<dbReference type="OrthoDB" id="660555at2759"/>
<feature type="compositionally biased region" description="Polar residues" evidence="1">
    <location>
        <begin position="1470"/>
        <end position="1479"/>
    </location>
</feature>
<dbReference type="CDD" id="cd13244">
    <property type="entry name" value="PH_PLEKHG5_G6"/>
    <property type="match status" value="1"/>
</dbReference>
<feature type="domain" description="DH" evidence="2">
    <location>
        <begin position="506"/>
        <end position="698"/>
    </location>
</feature>
<feature type="compositionally biased region" description="Polar residues" evidence="1">
    <location>
        <begin position="1498"/>
        <end position="1507"/>
    </location>
</feature>
<dbReference type="SMART" id="SM00325">
    <property type="entry name" value="RhoGEF"/>
    <property type="match status" value="1"/>
</dbReference>
<dbReference type="GO" id="GO:0030424">
    <property type="term" value="C:axon"/>
    <property type="evidence" value="ECO:0007669"/>
    <property type="project" value="TreeGrafter"/>
</dbReference>
<dbReference type="PANTHER" id="PTHR13217">
    <property type="entry name" value="PLECKSTRIN HOMOLOGY DOMAIN-CONTAINING FAMILY G MEMBER 7"/>
    <property type="match status" value="1"/>
</dbReference>
<dbReference type="InterPro" id="IPR011993">
    <property type="entry name" value="PH-like_dom_sf"/>
</dbReference>
<dbReference type="GO" id="GO:0007266">
    <property type="term" value="P:Rho protein signal transduction"/>
    <property type="evidence" value="ECO:0007669"/>
    <property type="project" value="TreeGrafter"/>
</dbReference>
<dbReference type="GO" id="GO:0005886">
    <property type="term" value="C:plasma membrane"/>
    <property type="evidence" value="ECO:0007669"/>
    <property type="project" value="TreeGrafter"/>
</dbReference>
<reference evidence="3" key="1">
    <citation type="submission" date="2021-01" db="UniProtKB">
        <authorList>
            <consortium name="EnsemblMetazoa"/>
        </authorList>
    </citation>
    <scope>IDENTIFICATION</scope>
</reference>
<evidence type="ECO:0000256" key="1">
    <source>
        <dbReference type="SAM" id="MobiDB-lite"/>
    </source>
</evidence>
<dbReference type="InterPro" id="IPR001849">
    <property type="entry name" value="PH_domain"/>
</dbReference>
<evidence type="ECO:0000313" key="3">
    <source>
        <dbReference type="EnsemblMetazoa" id="CLYHEMP012985.3"/>
    </source>
</evidence>
<feature type="region of interest" description="Disordered" evidence="1">
    <location>
        <begin position="1263"/>
        <end position="1282"/>
    </location>
</feature>
<feature type="compositionally biased region" description="Basic residues" evidence="1">
    <location>
        <begin position="1508"/>
        <end position="1518"/>
    </location>
</feature>
<dbReference type="PANTHER" id="PTHR13217:SF11">
    <property type="entry name" value="PLECKSTRIN HOMOLOGY DOMAIN-CONTAINING FAMILY G MEMBER 5"/>
    <property type="match status" value="1"/>
</dbReference>
<dbReference type="SUPFAM" id="SSF50729">
    <property type="entry name" value="PH domain-like"/>
    <property type="match status" value="1"/>
</dbReference>
<name>A0A7M5WTR6_9CNID</name>
<dbReference type="GO" id="GO:0030139">
    <property type="term" value="C:endocytic vesicle"/>
    <property type="evidence" value="ECO:0007669"/>
    <property type="project" value="TreeGrafter"/>
</dbReference>
<feature type="compositionally biased region" description="Basic residues" evidence="1">
    <location>
        <begin position="954"/>
        <end position="968"/>
    </location>
</feature>
<dbReference type="Proteomes" id="UP000594262">
    <property type="component" value="Unplaced"/>
</dbReference>
<dbReference type="RefSeq" id="XP_066934476.1">
    <property type="nucleotide sequence ID" value="XM_067078375.1"/>
</dbReference>
<feature type="region of interest" description="Disordered" evidence="1">
    <location>
        <begin position="40"/>
        <end position="68"/>
    </location>
</feature>
<evidence type="ECO:0000313" key="4">
    <source>
        <dbReference type="Proteomes" id="UP000594262"/>
    </source>
</evidence>
<accession>A0A7M5WTR6</accession>
<dbReference type="InterPro" id="IPR029071">
    <property type="entry name" value="Ubiquitin-like_domsf"/>
</dbReference>
<feature type="compositionally biased region" description="Polar residues" evidence="1">
    <location>
        <begin position="1343"/>
        <end position="1352"/>
    </location>
</feature>
<feature type="region of interest" description="Disordered" evidence="1">
    <location>
        <begin position="1051"/>
        <end position="1138"/>
    </location>
</feature>
<feature type="compositionally biased region" description="Basic and acidic residues" evidence="1">
    <location>
        <begin position="1554"/>
        <end position="1581"/>
    </location>
</feature>
<feature type="compositionally biased region" description="Basic and acidic residues" evidence="1">
    <location>
        <begin position="1520"/>
        <end position="1542"/>
    </location>
</feature>